<dbReference type="Proteomes" id="UP000001551">
    <property type="component" value="Chromosome"/>
</dbReference>
<feature type="signal peptide" evidence="1">
    <location>
        <begin position="1"/>
        <end position="21"/>
    </location>
</feature>
<name>E6U812_ETHHY</name>
<proteinExistence type="predicted"/>
<dbReference type="KEGG" id="eha:Ethha_0359"/>
<organism evidence="2 3">
    <name type="scientific">Ethanoligenens harbinense (strain DSM 18485 / JCM 12961 / CGMCC 1.5033 / YUAN-3)</name>
    <dbReference type="NCBI Taxonomy" id="663278"/>
    <lineage>
        <taxon>Bacteria</taxon>
        <taxon>Bacillati</taxon>
        <taxon>Bacillota</taxon>
        <taxon>Clostridia</taxon>
        <taxon>Eubacteriales</taxon>
        <taxon>Oscillospiraceae</taxon>
        <taxon>Ethanoligenens</taxon>
    </lineage>
</organism>
<sequence>MKKKLLALGCGLLLLAGCSIAPHHTTPAISARISAPQSGQSAASEGSGAPSAPVLKGPLFTAGSGPYLPPAGTVQTVDSAAADEIHLYWEKAYPLAQNPPDFAFYDANDPVSEDAGEETALLQKYGANLYLKGLKETSYVVQWESAYALIGYCGVPSAKEQAVPLLRELEKTSPSKNVRNACTFTLDVLDGSFSSPHISASSDRKTLAFADHFEATLGGGHRLWTLRDGKLYLDTLSVDGYTSSIAQAAVSPDGKHVAVNLTGRKGSWGFIITLGQPDTLSGELIGTMAAPLQKKGYTLYREGAPANPDWHGVYYSNIQNLSWTGSDTLKLDVDMQVTDHPAPSALEGDARLSGTVLYHPSDGTFDFGGLTKSPGVR</sequence>
<dbReference type="RefSeq" id="WP_013484325.1">
    <property type="nucleotide sequence ID" value="NC_014828.1"/>
</dbReference>
<evidence type="ECO:0000256" key="1">
    <source>
        <dbReference type="SAM" id="SignalP"/>
    </source>
</evidence>
<dbReference type="eggNOG" id="ENOG5033JTH">
    <property type="taxonomic scope" value="Bacteria"/>
</dbReference>
<evidence type="ECO:0008006" key="4">
    <source>
        <dbReference type="Google" id="ProtNLM"/>
    </source>
</evidence>
<feature type="chain" id="PRO_5039020966" description="Lipoprotein" evidence="1">
    <location>
        <begin position="22"/>
        <end position="377"/>
    </location>
</feature>
<reference evidence="2 3" key="1">
    <citation type="submission" date="2010-12" db="EMBL/GenBank/DDBJ databases">
        <title>Complete sequence of Ethanoligenens harbinense YUAN-3.</title>
        <authorList>
            <person name="Lucas S."/>
            <person name="Copeland A."/>
            <person name="Lapidus A."/>
            <person name="Cheng J.-F."/>
            <person name="Bruce D."/>
            <person name="Goodwin L."/>
            <person name="Pitluck S."/>
            <person name="Chertkov O."/>
            <person name="Misra M."/>
            <person name="Detter J.C."/>
            <person name="Han C."/>
            <person name="Tapia R."/>
            <person name="Land M."/>
            <person name="Hauser L."/>
            <person name="Jeffries C."/>
            <person name="Kyrpides N."/>
            <person name="Ivanova N."/>
            <person name="Mikhailova N."/>
            <person name="Wang A."/>
            <person name="Mouttaki H."/>
            <person name="He Z."/>
            <person name="Zhou J."/>
            <person name="Hemme C.L."/>
            <person name="Woyke T."/>
        </authorList>
    </citation>
    <scope>NUCLEOTIDE SEQUENCE [LARGE SCALE GENOMIC DNA]</scope>
    <source>
        <strain evidence="3">DSM 18485 / JCM 12961 / CGMCC 1.5033 / YUAN-3</strain>
    </source>
</reference>
<keyword evidence="1" id="KW-0732">Signal</keyword>
<dbReference type="PROSITE" id="PS51257">
    <property type="entry name" value="PROKAR_LIPOPROTEIN"/>
    <property type="match status" value="1"/>
</dbReference>
<dbReference type="AlphaFoldDB" id="E6U812"/>
<accession>E6U812</accession>
<gene>
    <name evidence="2" type="ordered locus">Ethha_0359</name>
</gene>
<dbReference type="SUPFAM" id="SSF82171">
    <property type="entry name" value="DPP6 N-terminal domain-like"/>
    <property type="match status" value="1"/>
</dbReference>
<protein>
    <recommendedName>
        <fullName evidence="4">Lipoprotein</fullName>
    </recommendedName>
</protein>
<evidence type="ECO:0000313" key="2">
    <source>
        <dbReference type="EMBL" id="ADU25944.1"/>
    </source>
</evidence>
<dbReference type="HOGENOM" id="CLU_733080_0_0_9"/>
<dbReference type="EMBL" id="CP002400">
    <property type="protein sequence ID" value="ADU25944.1"/>
    <property type="molecule type" value="Genomic_DNA"/>
</dbReference>
<evidence type="ECO:0000313" key="3">
    <source>
        <dbReference type="Proteomes" id="UP000001551"/>
    </source>
</evidence>
<keyword evidence="3" id="KW-1185">Reference proteome</keyword>